<evidence type="ECO:0000313" key="2">
    <source>
        <dbReference type="EMBL" id="CAF4241053.1"/>
    </source>
</evidence>
<keyword evidence="3" id="KW-1185">Reference proteome</keyword>
<dbReference type="Proteomes" id="UP000663829">
    <property type="component" value="Unassembled WGS sequence"/>
</dbReference>
<comment type="caution">
    <text evidence="1">The sequence shown here is derived from an EMBL/GenBank/DDBJ whole genome shotgun (WGS) entry which is preliminary data.</text>
</comment>
<dbReference type="EMBL" id="CAJNOQ010015455">
    <property type="protein sequence ID" value="CAF1361818.1"/>
    <property type="molecule type" value="Genomic_DNA"/>
</dbReference>
<name>A0A815I8T9_9BILA</name>
<accession>A0A815I8T9</accession>
<protein>
    <submittedName>
        <fullName evidence="1">Uncharacterized protein</fullName>
    </submittedName>
</protein>
<evidence type="ECO:0000313" key="3">
    <source>
        <dbReference type="Proteomes" id="UP000663829"/>
    </source>
</evidence>
<evidence type="ECO:0000313" key="1">
    <source>
        <dbReference type="EMBL" id="CAF1361818.1"/>
    </source>
</evidence>
<organism evidence="1 3">
    <name type="scientific">Didymodactylos carnosus</name>
    <dbReference type="NCBI Taxonomy" id="1234261"/>
    <lineage>
        <taxon>Eukaryota</taxon>
        <taxon>Metazoa</taxon>
        <taxon>Spiralia</taxon>
        <taxon>Gnathifera</taxon>
        <taxon>Rotifera</taxon>
        <taxon>Eurotatoria</taxon>
        <taxon>Bdelloidea</taxon>
        <taxon>Philodinida</taxon>
        <taxon>Philodinidae</taxon>
        <taxon>Didymodactylos</taxon>
    </lineage>
</organism>
<proteinExistence type="predicted"/>
<dbReference type="EMBL" id="CAJOBC010070533">
    <property type="protein sequence ID" value="CAF4241053.1"/>
    <property type="molecule type" value="Genomic_DNA"/>
</dbReference>
<dbReference type="AlphaFoldDB" id="A0A815I8T9"/>
<reference evidence="1" key="1">
    <citation type="submission" date="2021-02" db="EMBL/GenBank/DDBJ databases">
        <authorList>
            <person name="Nowell W R."/>
        </authorList>
    </citation>
    <scope>NUCLEOTIDE SEQUENCE</scope>
</reference>
<gene>
    <name evidence="1" type="ORF">GPM918_LOCUS31421</name>
    <name evidence="2" type="ORF">SRO942_LOCUS32071</name>
</gene>
<sequence length="467" mass="53434">MILDLQSSARWGILSLPSVLKHEVKLFYPHGLSIHEGGIDAYAHILNETFYPRCGIESGDTVTLLWTSTLKLKQNLASDQNSKRKQPSRPWVPDHFVPLLKKNVSHSCIVIFDQTKGYKQEHAMHRSDYLKENQSKEHMEYEYDPLTKPERIRTYTKKATTNISTSKATNENNDLAVRQIPQTTDEATIIIDVSDFTSKDPTLENSSVVNAMILSVTEKLNELNLACDKTIVKKKIHEEINSLISNRNRIARQKHISKEAAWHKHTVSITVPTETVYVDTATSKNLLPNDDIFNYDMSNELRFSGKKFLRSKRNISYISKDCTNETYSSLGTTSSEMQSTVPLIHTKSASFVNSDTPTSLIDYNGKYVRLSISESAARQIFKYNILSQSDFEWLIREILEELKTASINDLDERIIKQHVMTRLKVWHDIYKNDLTRSRRAGIAITVTIPYSRARTGIYKRMPSLVSV</sequence>
<dbReference type="Proteomes" id="UP000681722">
    <property type="component" value="Unassembled WGS sequence"/>
</dbReference>